<dbReference type="RefSeq" id="WP_097280981.1">
    <property type="nucleotide sequence ID" value="NZ_OCNJ01000010.1"/>
</dbReference>
<keyword evidence="2" id="KW-1185">Reference proteome</keyword>
<dbReference type="EMBL" id="OCNJ01000010">
    <property type="protein sequence ID" value="SOD99967.1"/>
    <property type="molecule type" value="Genomic_DNA"/>
</dbReference>
<dbReference type="AlphaFoldDB" id="A0A286GWP5"/>
<dbReference type="OrthoDB" id="8449321at2"/>
<evidence type="ECO:0000313" key="1">
    <source>
        <dbReference type="EMBL" id="SOD99967.1"/>
    </source>
</evidence>
<evidence type="ECO:0000313" key="2">
    <source>
        <dbReference type="Proteomes" id="UP000219621"/>
    </source>
</evidence>
<organism evidence="1 2">
    <name type="scientific">Caenispirillum bisanense</name>
    <dbReference type="NCBI Taxonomy" id="414052"/>
    <lineage>
        <taxon>Bacteria</taxon>
        <taxon>Pseudomonadati</taxon>
        <taxon>Pseudomonadota</taxon>
        <taxon>Alphaproteobacteria</taxon>
        <taxon>Rhodospirillales</taxon>
        <taxon>Novispirillaceae</taxon>
        <taxon>Caenispirillum</taxon>
    </lineage>
</organism>
<accession>A0A286GWP5</accession>
<name>A0A286GWP5_9PROT</name>
<gene>
    <name evidence="1" type="ORF">SAMN05421508_110153</name>
</gene>
<dbReference type="Proteomes" id="UP000219621">
    <property type="component" value="Unassembled WGS sequence"/>
</dbReference>
<protein>
    <submittedName>
        <fullName evidence="1">7-cyano-7-deazaguanine reductase</fullName>
    </submittedName>
</protein>
<sequence>MSRDALPVADPAPRRALLRLADNPEPALDYMVTLTATLPDGGGLVVRCVPDRAVLDTTALPEYLAAVPPGRPEATATLILGDLANELLPRWLRVAVTAPAPGPGGIGHTVVMEERRPRWDNPALLAQLAPL</sequence>
<reference evidence="1 2" key="1">
    <citation type="submission" date="2017-09" db="EMBL/GenBank/DDBJ databases">
        <authorList>
            <person name="Ehlers B."/>
            <person name="Leendertz F.H."/>
        </authorList>
    </citation>
    <scope>NUCLEOTIDE SEQUENCE [LARGE SCALE GENOMIC DNA]</scope>
    <source>
        <strain evidence="1 2">USBA 140</strain>
    </source>
</reference>
<proteinExistence type="predicted"/>